<accession>A0AAV7KZL7</accession>
<name>A0AAV7KZL7_PLEWA</name>
<gene>
    <name evidence="2" type="ORF">NDU88_004489</name>
</gene>
<protein>
    <submittedName>
        <fullName evidence="2">Uncharacterized protein</fullName>
    </submittedName>
</protein>
<dbReference type="EMBL" id="JANPWB010000016">
    <property type="protein sequence ID" value="KAJ1084338.1"/>
    <property type="molecule type" value="Genomic_DNA"/>
</dbReference>
<keyword evidence="3" id="KW-1185">Reference proteome</keyword>
<dbReference type="Proteomes" id="UP001066276">
    <property type="component" value="Chromosome 12"/>
</dbReference>
<organism evidence="2 3">
    <name type="scientific">Pleurodeles waltl</name>
    <name type="common">Iberian ribbed newt</name>
    <dbReference type="NCBI Taxonomy" id="8319"/>
    <lineage>
        <taxon>Eukaryota</taxon>
        <taxon>Metazoa</taxon>
        <taxon>Chordata</taxon>
        <taxon>Craniata</taxon>
        <taxon>Vertebrata</taxon>
        <taxon>Euteleostomi</taxon>
        <taxon>Amphibia</taxon>
        <taxon>Batrachia</taxon>
        <taxon>Caudata</taxon>
        <taxon>Salamandroidea</taxon>
        <taxon>Salamandridae</taxon>
        <taxon>Pleurodelinae</taxon>
        <taxon>Pleurodeles</taxon>
    </lineage>
</organism>
<sequence>MPVESKHGLLVCRGSGGAPLKSRQEARGSRWTGRRARPQRGEFFTSRIARDKGRRGYLTGPPHLDFCFPLSSHSPPLPRRHAKH</sequence>
<dbReference type="AlphaFoldDB" id="A0AAV7KZL7"/>
<comment type="caution">
    <text evidence="2">The sequence shown here is derived from an EMBL/GenBank/DDBJ whole genome shotgun (WGS) entry which is preliminary data.</text>
</comment>
<evidence type="ECO:0000313" key="3">
    <source>
        <dbReference type="Proteomes" id="UP001066276"/>
    </source>
</evidence>
<reference evidence="2" key="1">
    <citation type="journal article" date="2022" name="bioRxiv">
        <title>Sequencing and chromosome-scale assembly of the giantPleurodeles waltlgenome.</title>
        <authorList>
            <person name="Brown T."/>
            <person name="Elewa A."/>
            <person name="Iarovenko S."/>
            <person name="Subramanian E."/>
            <person name="Araus A.J."/>
            <person name="Petzold A."/>
            <person name="Susuki M."/>
            <person name="Suzuki K.-i.T."/>
            <person name="Hayashi T."/>
            <person name="Toyoda A."/>
            <person name="Oliveira C."/>
            <person name="Osipova E."/>
            <person name="Leigh N.D."/>
            <person name="Simon A."/>
            <person name="Yun M.H."/>
        </authorList>
    </citation>
    <scope>NUCLEOTIDE SEQUENCE</scope>
    <source>
        <strain evidence="2">20211129_DDA</strain>
        <tissue evidence="2">Liver</tissue>
    </source>
</reference>
<evidence type="ECO:0000313" key="2">
    <source>
        <dbReference type="EMBL" id="KAJ1084338.1"/>
    </source>
</evidence>
<feature type="region of interest" description="Disordered" evidence="1">
    <location>
        <begin position="1"/>
        <end position="40"/>
    </location>
</feature>
<evidence type="ECO:0000256" key="1">
    <source>
        <dbReference type="SAM" id="MobiDB-lite"/>
    </source>
</evidence>
<proteinExistence type="predicted"/>